<dbReference type="EMBL" id="JAUDCK010000017">
    <property type="protein sequence ID" value="MDM8195902.1"/>
    <property type="molecule type" value="Genomic_DNA"/>
</dbReference>
<dbReference type="InterPro" id="IPR003772">
    <property type="entry name" value="YceD"/>
</dbReference>
<dbReference type="RefSeq" id="WP_224759511.1">
    <property type="nucleotide sequence ID" value="NZ_JAUDCK010000017.1"/>
</dbReference>
<sequence>MIFLKWNLQWIIKQKDGCFHFDEKLSFPSEMFHNLSQINGLKDVHVQGQGRLDTKNHQLYVDFQIDGEMILPCAISLEDVDYPFHIESNVIFAFYKPQDDEEVIEVKKNIVDLTPVIFQEIMLEVPMRVVKEGASLKTQGHGWKVLSEEDEKHDEDYIDPRLAKLKDYFKDKE</sequence>
<organism evidence="1 2">
    <name type="scientific">Massilimicrobiota timonensis</name>
    <dbReference type="NCBI Taxonomy" id="1776392"/>
    <lineage>
        <taxon>Bacteria</taxon>
        <taxon>Bacillati</taxon>
        <taxon>Bacillota</taxon>
        <taxon>Erysipelotrichia</taxon>
        <taxon>Erysipelotrichales</taxon>
        <taxon>Erysipelotrichaceae</taxon>
        <taxon>Massilimicrobiota</taxon>
    </lineage>
</organism>
<dbReference type="Pfam" id="PF02620">
    <property type="entry name" value="YceD"/>
    <property type="match status" value="1"/>
</dbReference>
<reference evidence="1 2" key="2">
    <citation type="submission" date="2023-06" db="EMBL/GenBank/DDBJ databases">
        <authorList>
            <person name="Zeman M."/>
            <person name="Kubasova T."/>
            <person name="Jahodarova E."/>
            <person name="Nykrynova M."/>
            <person name="Rychlik I."/>
        </authorList>
    </citation>
    <scope>NUCLEOTIDE SEQUENCE [LARGE SCALE GENOMIC DNA]</scope>
    <source>
        <strain evidence="1 2">ET341</strain>
    </source>
</reference>
<accession>A0ABT7UIY8</accession>
<name>A0ABT7UIY8_9FIRM</name>
<proteinExistence type="predicted"/>
<protein>
    <submittedName>
        <fullName evidence="1">YceD family protein</fullName>
    </submittedName>
</protein>
<keyword evidence="2" id="KW-1185">Reference proteome</keyword>
<evidence type="ECO:0000313" key="1">
    <source>
        <dbReference type="EMBL" id="MDM8195902.1"/>
    </source>
</evidence>
<comment type="caution">
    <text evidence="1">The sequence shown here is derived from an EMBL/GenBank/DDBJ whole genome shotgun (WGS) entry which is preliminary data.</text>
</comment>
<gene>
    <name evidence="1" type="ORF">QUV98_06195</name>
</gene>
<evidence type="ECO:0000313" key="2">
    <source>
        <dbReference type="Proteomes" id="UP001529275"/>
    </source>
</evidence>
<dbReference type="Proteomes" id="UP001529275">
    <property type="component" value="Unassembled WGS sequence"/>
</dbReference>
<reference evidence="2" key="1">
    <citation type="submission" date="2023-06" db="EMBL/GenBank/DDBJ databases">
        <title>Identification and characterization of horizontal gene transfer across gut microbiota members of farm animals based on homology search.</title>
        <authorList>
            <person name="Zeman M."/>
            <person name="Kubasova T."/>
            <person name="Jahodarova E."/>
            <person name="Nykrynova M."/>
            <person name="Rychlik I."/>
        </authorList>
    </citation>
    <scope>NUCLEOTIDE SEQUENCE [LARGE SCALE GENOMIC DNA]</scope>
    <source>
        <strain evidence="2">ET341</strain>
    </source>
</reference>